<protein>
    <submittedName>
        <fullName evidence="1">Uncharacterized protein</fullName>
    </submittedName>
</protein>
<comment type="caution">
    <text evidence="1">The sequence shown here is derived from an EMBL/GenBank/DDBJ whole genome shotgun (WGS) entry which is preliminary data.</text>
</comment>
<gene>
    <name evidence="1" type="ORF">DPEC_G00301390</name>
</gene>
<accession>A0ACC2FGQ1</accession>
<name>A0ACC2FGQ1_DALPE</name>
<dbReference type="EMBL" id="CM055755">
    <property type="protein sequence ID" value="KAJ7990539.1"/>
    <property type="molecule type" value="Genomic_DNA"/>
</dbReference>
<organism evidence="1 2">
    <name type="scientific">Dallia pectoralis</name>
    <name type="common">Alaska blackfish</name>
    <dbReference type="NCBI Taxonomy" id="75939"/>
    <lineage>
        <taxon>Eukaryota</taxon>
        <taxon>Metazoa</taxon>
        <taxon>Chordata</taxon>
        <taxon>Craniata</taxon>
        <taxon>Vertebrata</taxon>
        <taxon>Euteleostomi</taxon>
        <taxon>Actinopterygii</taxon>
        <taxon>Neopterygii</taxon>
        <taxon>Teleostei</taxon>
        <taxon>Protacanthopterygii</taxon>
        <taxon>Esociformes</taxon>
        <taxon>Umbridae</taxon>
        <taxon>Dallia</taxon>
    </lineage>
</organism>
<dbReference type="Proteomes" id="UP001157502">
    <property type="component" value="Chromosome 28"/>
</dbReference>
<keyword evidence="2" id="KW-1185">Reference proteome</keyword>
<evidence type="ECO:0000313" key="2">
    <source>
        <dbReference type="Proteomes" id="UP001157502"/>
    </source>
</evidence>
<proteinExistence type="predicted"/>
<reference evidence="1" key="1">
    <citation type="submission" date="2021-05" db="EMBL/GenBank/DDBJ databases">
        <authorList>
            <person name="Pan Q."/>
            <person name="Jouanno E."/>
            <person name="Zahm M."/>
            <person name="Klopp C."/>
            <person name="Cabau C."/>
            <person name="Louis A."/>
            <person name="Berthelot C."/>
            <person name="Parey E."/>
            <person name="Roest Crollius H."/>
            <person name="Montfort J."/>
            <person name="Robinson-Rechavi M."/>
            <person name="Bouchez O."/>
            <person name="Lampietro C."/>
            <person name="Lopez Roques C."/>
            <person name="Donnadieu C."/>
            <person name="Postlethwait J."/>
            <person name="Bobe J."/>
            <person name="Dillon D."/>
            <person name="Chandos A."/>
            <person name="von Hippel F."/>
            <person name="Guiguen Y."/>
        </authorList>
    </citation>
    <scope>NUCLEOTIDE SEQUENCE</scope>
    <source>
        <strain evidence="1">YG-Jan2019</strain>
    </source>
</reference>
<sequence>MNLEVNSSRLVPPPEAGKPVTQHNGRLLHRGGKSQTWRSSELGLKLGTPSRHRYRVEKRAEGAETACRVVFVMEQCKTAAWRPARAAWPRVHFRRVLGVNKKIQRRKRKVYFFFSPDSQVGLVFMGRPSKRRLHFVECTVCQSDTGDGRINLSLGGRSFPFCSGRCSGSFAFTCFLDRINPSGSFVSSPCFCAAIPDPKNHQDVQDSNCACVDCML</sequence>
<evidence type="ECO:0000313" key="1">
    <source>
        <dbReference type="EMBL" id="KAJ7990539.1"/>
    </source>
</evidence>